<dbReference type="PANTHER" id="PTHR11339:SF244">
    <property type="entry name" value="IGGFC-BINDING PROTEIN"/>
    <property type="match status" value="1"/>
</dbReference>
<dbReference type="Pfam" id="PF12714">
    <property type="entry name" value="TILa"/>
    <property type="match status" value="2"/>
</dbReference>
<dbReference type="Proteomes" id="UP001652642">
    <property type="component" value="Chromosome 9"/>
</dbReference>
<dbReference type="SMART" id="SM00216">
    <property type="entry name" value="VWD"/>
    <property type="match status" value="5"/>
</dbReference>
<dbReference type="InterPro" id="IPR001007">
    <property type="entry name" value="VWF_dom"/>
</dbReference>
<evidence type="ECO:0000313" key="6">
    <source>
        <dbReference type="Proteomes" id="UP001652642"/>
    </source>
</evidence>
<feature type="domain" description="VWFD" evidence="5">
    <location>
        <begin position="841"/>
        <end position="1020"/>
    </location>
</feature>
<reference evidence="7" key="1">
    <citation type="submission" date="2025-08" db="UniProtKB">
        <authorList>
            <consortium name="RefSeq"/>
        </authorList>
    </citation>
    <scope>IDENTIFICATION</scope>
</reference>
<accession>A0ABM5ESE1</accession>
<feature type="domain" description="VWFD" evidence="5">
    <location>
        <begin position="447"/>
        <end position="628"/>
    </location>
</feature>
<keyword evidence="2" id="KW-1015">Disulfide bond</keyword>
<dbReference type="PROSITE" id="PS51233">
    <property type="entry name" value="VWFD"/>
    <property type="match status" value="5"/>
</dbReference>
<feature type="domain" description="VWFD" evidence="5">
    <location>
        <begin position="2039"/>
        <end position="2218"/>
    </location>
</feature>
<evidence type="ECO:0000256" key="1">
    <source>
        <dbReference type="ARBA" id="ARBA00022737"/>
    </source>
</evidence>
<evidence type="ECO:0000259" key="5">
    <source>
        <dbReference type="PROSITE" id="PS51233"/>
    </source>
</evidence>
<dbReference type="SMART" id="SM00274">
    <property type="entry name" value="FOLN"/>
    <property type="match status" value="2"/>
</dbReference>
<keyword evidence="1" id="KW-0677">Repeat</keyword>
<dbReference type="GeneID" id="110069842"/>
<evidence type="ECO:0000256" key="2">
    <source>
        <dbReference type="ARBA" id="ARBA00023157"/>
    </source>
</evidence>
<dbReference type="Pfam" id="PF17517">
    <property type="entry name" value="IgGFc_binding"/>
    <property type="match status" value="1"/>
</dbReference>
<dbReference type="Gene3D" id="2.10.25.10">
    <property type="entry name" value="Laminin"/>
    <property type="match status" value="4"/>
</dbReference>
<dbReference type="InterPro" id="IPR001846">
    <property type="entry name" value="VWF_type-D"/>
</dbReference>
<keyword evidence="3" id="KW-0325">Glycoprotein</keyword>
<dbReference type="Pfam" id="PF00094">
    <property type="entry name" value="VWD"/>
    <property type="match status" value="5"/>
</dbReference>
<dbReference type="SMART" id="SM00832">
    <property type="entry name" value="C8"/>
    <property type="match status" value="5"/>
</dbReference>
<gene>
    <name evidence="7" type="primary">LOC110069842</name>
</gene>
<name>A0ABM5ESE1_9SAUR</name>
<dbReference type="PANTHER" id="PTHR11339">
    <property type="entry name" value="EXTRACELLULAR MATRIX GLYCOPROTEIN RELATED"/>
    <property type="match status" value="1"/>
</dbReference>
<dbReference type="InterPro" id="IPR050780">
    <property type="entry name" value="Mucin_vWF_Thrombospondin_sf"/>
</dbReference>
<dbReference type="InterPro" id="IPR025615">
    <property type="entry name" value="TILa_dom"/>
</dbReference>
<feature type="domain" description="VWFD" evidence="5">
    <location>
        <begin position="1645"/>
        <end position="1826"/>
    </location>
</feature>
<organism evidence="6 7">
    <name type="scientific">Pogona vitticeps</name>
    <name type="common">central bearded dragon</name>
    <dbReference type="NCBI Taxonomy" id="103695"/>
    <lineage>
        <taxon>Eukaryota</taxon>
        <taxon>Metazoa</taxon>
        <taxon>Chordata</taxon>
        <taxon>Craniata</taxon>
        <taxon>Vertebrata</taxon>
        <taxon>Euteleostomi</taxon>
        <taxon>Lepidosauria</taxon>
        <taxon>Squamata</taxon>
        <taxon>Bifurcata</taxon>
        <taxon>Unidentata</taxon>
        <taxon>Episquamata</taxon>
        <taxon>Toxicofera</taxon>
        <taxon>Iguania</taxon>
        <taxon>Acrodonta</taxon>
        <taxon>Agamidae</taxon>
        <taxon>Amphibolurinae</taxon>
        <taxon>Pogona</taxon>
    </lineage>
</organism>
<dbReference type="InterPro" id="IPR036084">
    <property type="entry name" value="Ser_inhib-like_sf"/>
</dbReference>
<proteinExistence type="predicted"/>
<dbReference type="Pfam" id="PF01826">
    <property type="entry name" value="TIL"/>
    <property type="match status" value="4"/>
</dbReference>
<dbReference type="InterPro" id="IPR002919">
    <property type="entry name" value="TIL_dom"/>
</dbReference>
<evidence type="ECO:0000313" key="7">
    <source>
        <dbReference type="RefSeq" id="XP_072836083.1"/>
    </source>
</evidence>
<dbReference type="InterPro" id="IPR014853">
    <property type="entry name" value="VWF/SSPO/ZAN-like_Cys-rich_dom"/>
</dbReference>
<keyword evidence="6" id="KW-1185">Reference proteome</keyword>
<dbReference type="Pfam" id="PF08742">
    <property type="entry name" value="C8"/>
    <property type="match status" value="5"/>
</dbReference>
<evidence type="ECO:0000256" key="4">
    <source>
        <dbReference type="SAM" id="MobiDB-lite"/>
    </source>
</evidence>
<feature type="compositionally biased region" description="Basic and acidic residues" evidence="4">
    <location>
        <begin position="2333"/>
        <end position="2343"/>
    </location>
</feature>
<dbReference type="InterPro" id="IPR035234">
    <property type="entry name" value="IgGFc-bd_N"/>
</dbReference>
<dbReference type="SMART" id="SM00215">
    <property type="entry name" value="VWC_out"/>
    <property type="match status" value="4"/>
</dbReference>
<feature type="domain" description="VWFD" evidence="5">
    <location>
        <begin position="1227"/>
        <end position="1406"/>
    </location>
</feature>
<sequence length="2384" mass="260002">MAFTGLRGSLGTEFITTFMQNYGPPGTCVLQITGQFDLTRVTISVPCSNCQDKPRYLEKIIVNKGSTANVTLPTYVEIVGSKLFSDVVRISADKDISVVSVNSKAYSTEIALLYPVDSLRHEYYIVTPSSGPSGAFPEFSVITSQGPNVVDIYLKAQVTFSGKIYPAGSKLTVTLEAFHGVQLQANVDLSGTRIISKEPVAVLSGHVCSWKYTKCNHVYEQLQPVTHWGKTFLVPPLPWQTKTDILYVSASQTTDVNYQIGENKQTARVEGGQVLQVQVLPKSSVYLFASAPVQAVFYSTGAVLRSFSYDTLLMAIPDKEKYSRLYTVTGQSGFQNFVFFVAKTSETGEVTLDESPLNKLLWQMIPGTDYSWAAYELPLRTLPYTIAHPKSPFGLLSVGIANMNCYGTPGAAVEGAQELNCSSVRCQTGMECKMINGQPTCVPVSKADCWAWGDPHYHTFDGVNYDFQGTCTYTIAKTRDGGPFGLPSFHIQAKNENRGNKRVSYVGWVSVEVYGFTITIRRSEVSFVRVNGIKAHLPISLSGGKLTLTQSGNSVILVTDFQLRVSYDWNHHLLVTVTSAYHNGVHGLCGNYNGNPGDDFETPAGIVAPDVIAFGESWVVTVENDLCWNDCHGPCEPCRPDLAQKYQSENYCGLVIVPSDGPFSPCHSKVDPKPFFENCVYDVCANEGHKQTLCDALKTYADACQREGVQVGDWRRPAGCPLECPPNSEYQLCGTACPATCADDHVPSQLFCPAVCVEGCQCVEGFVLSQGACIPISKCGCFYDGRPYGPSESFWADDACTKRCVCNPSTRQVECTASSCKTSEQCGVRKGVRGCYPVGYGNCSATGDPHYLTFDNLRQDFQGACAYVLTEVYEKASDLEGFSVYVQNEYRGNRVVTWTRSVQVNVFDVEIIVSRRYPGKILVGGLLTFLPYTSAGGHVKAYKSGMNAVVETHFGLTVTFNWDSRATVSVPTTYMGTLRGLCGNFNGIREDDAFGPGSIIVPSVPVFGDVSTKEYDSTCLEVLDPKCPGMEALAEQQRASGRDCGILLAKDGPFRECHGRVDQEGAFQDCVYDYCFFEGHYAFVCAGIASYAAACQAAGVTVYPWRSSTFCPPPCVPNSHYEVCAKSCGQSCASLYAPVTCPAQCEEDCVCDEGFVLSGHDCVPIARCGCFYQGRYYPALTTFHPKCEERCQCQPGGNVVCEVLPCGPNEECKLVDGVQKCHPTGNATCSVVGGLYLSFDGLAYTFQGTCTYILTKLQEKNVNLEPITVTVENEAWANGEIIVPKLVHVEVFGVHLTLLRNIPGQVLVDGVFYYLPVNLLGGNLRIYQHGISVGIHTSFGFAVSYDLFYHVRVTLPNTYQDQMRGLCGNYNGQKEDDLQLPDGTVVSDVAVFGAAWKIPIPGVSCVDGCSGSLCPVCAERQQELFKQPGYCGLLTLPEGPFAACHAVLDPTEYLNNCIHELCIGGGDKAIACQSIQSYVTACQAAKVIIQPWRSLSFCPLTCPANSHYDICSNICEIGCAGLTDHIQCPENCVEGCQCDDGFFFDGLECISLDKCGCFENNRYFPPNEPILLNNCSEKCICSAAGGVICSPNSCSAKETCEVKNGILQCVSEGAQELNCSSVRCQTGMECKMINGQPTCVPVSKADCWAWGDPHYHTFDGVNYDFQGTCTYTIAKTRDGGPFGLPSFHIQAKNENRGNKRVSYVGWVSVEVYGFTITIRRSEVSFVRVNGIKAHLPISLSGGKLTLTQSGNSVLLVTEFQLRVSYDWNHHLLVTVTSAYHNGVHGLCGNYNGNPGDDFETPAGIVAPDVIAFGESWVVKVENDLCWNDCHGPCEPCRPDLAQQYQSENYCGLVVAPSNGPFSPCHSKVDPKPFFENCVYDVCANEGHKQTLCDALKTYADACQREGVQVGDWRRPAGCPLECPPNSEYQLCGTACPATCADDHVPSQLFCPAVCVEGCQCMEGFVLSQGACIPISKCGCFYDGRPYGPSESFWADDTCTKRCVCNPSTRQVECTPSSCKTSEQCGVQKGVRGCYPVGYGNCSATGDPHYLTFDNLRQDFQGACAYVLTEVYEKASDLEGFSVYVQNEYRGNRVVTWTRSVQVNVFGVEIIVSRQYPGKILVGGLLTFLPYTSAGGHVKAYKSGMNAVVETHFGLTVTFNWDSRATVSVPTTYMGTLRGLCGNFNGIREDDAFGPGSIIVPSVPVFGGVSTKEYDSTCLEVLDPKCPGMEALAEQQRASGRDCGILLAKDGPFRECHGRVDQEGAFQDCVYDYCFFEGHYAFVCAGIASYAAACQAAGVTVYPWRSSTFCRECCHGPNEVLLGKGETDPNKIWGRETRGRDGVDKGTGCRSSRKKANKTKRENQQQEAWLYVFKTQELSKNWLVV</sequence>
<dbReference type="SUPFAM" id="SSF57567">
    <property type="entry name" value="Serine protease inhibitors"/>
    <property type="match status" value="4"/>
</dbReference>
<evidence type="ECO:0000256" key="3">
    <source>
        <dbReference type="ARBA" id="ARBA00023180"/>
    </source>
</evidence>
<protein>
    <submittedName>
        <fullName evidence="7">IgGFc-binding protein-like</fullName>
    </submittedName>
</protein>
<dbReference type="InterPro" id="IPR003645">
    <property type="entry name" value="Fol_N"/>
</dbReference>
<dbReference type="RefSeq" id="XP_072836083.1">
    <property type="nucleotide sequence ID" value="XM_072979982.1"/>
</dbReference>
<feature type="region of interest" description="Disordered" evidence="4">
    <location>
        <begin position="2333"/>
        <end position="2360"/>
    </location>
</feature>
<dbReference type="CDD" id="cd19941">
    <property type="entry name" value="TIL"/>
    <property type="match status" value="4"/>
</dbReference>